<dbReference type="SUPFAM" id="SSF53649">
    <property type="entry name" value="Alkaline phosphatase-like"/>
    <property type="match status" value="1"/>
</dbReference>
<dbReference type="GO" id="GO:0004423">
    <property type="term" value="F:iduronate-2-sulfatase activity"/>
    <property type="evidence" value="ECO:0007669"/>
    <property type="project" value="InterPro"/>
</dbReference>
<sequence>MKFRVMLVITGLVCASVCADRPNILFIAVDDLRPELNCYGATGIISPNIDRLADSGIVFNRAYCNVPVCGASRASLLTGMHPLTDRFTTYGSRVDEEAAGLATLPGHFKNNGYHTAGVGKIFHHPDDGLESWSDVPVRPDYPNDLAVQEEWRDYRSAEYAGLHELERPGGAVGPAWEAGDVADDVYYDGKTTQLALDKLDALAKQNQPFFLGVGFIRPHLPFNAPKKYWDLYDPASLELADNPYMPKDAPPDARFNFGELRSYANIPDGKEPLDDATARTLRHGYSACVSYVDAQIGMVLRKLDELGLAGNTIIVLWGDHGWSLGEHAQWGKHTCFNNALQSPLIIHTPGGLAGTKTDALVQFVDVYPTLCDLAGLSKPEHVQGRSLTPVLKDPSAEVNEVLFARWNNGETLISKRFNYTQYYDRKTGAVKSSMLYDRLTDPAENVNVVNHPEFKPVVEKLSAALEQHMKERR</sequence>
<dbReference type="Pfam" id="PF00884">
    <property type="entry name" value="Sulfatase"/>
    <property type="match status" value="1"/>
</dbReference>
<keyword evidence="5" id="KW-0378">Hydrolase</keyword>
<accession>A0A6C2UVK9</accession>
<evidence type="ECO:0000313" key="9">
    <source>
        <dbReference type="EMBL" id="VGO23147.1"/>
    </source>
</evidence>
<dbReference type="RefSeq" id="WP_136065268.1">
    <property type="nucleotide sequence ID" value="NZ_CAAHFH010000003.1"/>
</dbReference>
<evidence type="ECO:0000256" key="3">
    <source>
        <dbReference type="ARBA" id="ARBA00022723"/>
    </source>
</evidence>
<dbReference type="CDD" id="cd16030">
    <property type="entry name" value="iduronate-2-sulfatase"/>
    <property type="match status" value="1"/>
</dbReference>
<evidence type="ECO:0000256" key="1">
    <source>
        <dbReference type="ARBA" id="ARBA00001913"/>
    </source>
</evidence>
<keyword evidence="4 7" id="KW-0732">Signal</keyword>
<dbReference type="GO" id="GO:0046872">
    <property type="term" value="F:metal ion binding"/>
    <property type="evidence" value="ECO:0007669"/>
    <property type="project" value="UniProtKB-KW"/>
</dbReference>
<feature type="chain" id="PRO_5028808571" evidence="7">
    <location>
        <begin position="20"/>
        <end position="473"/>
    </location>
</feature>
<evidence type="ECO:0000256" key="4">
    <source>
        <dbReference type="ARBA" id="ARBA00022729"/>
    </source>
</evidence>
<keyword evidence="10" id="KW-1185">Reference proteome</keyword>
<dbReference type="GO" id="GO:0005737">
    <property type="term" value="C:cytoplasm"/>
    <property type="evidence" value="ECO:0007669"/>
    <property type="project" value="TreeGrafter"/>
</dbReference>
<feature type="signal peptide" evidence="7">
    <location>
        <begin position="1"/>
        <end position="19"/>
    </location>
</feature>
<evidence type="ECO:0000256" key="7">
    <source>
        <dbReference type="SAM" id="SignalP"/>
    </source>
</evidence>
<protein>
    <submittedName>
        <fullName evidence="9">Arylsulfatase</fullName>
    </submittedName>
</protein>
<dbReference type="AlphaFoldDB" id="A0A6C2UVK9"/>
<dbReference type="PANTHER" id="PTHR45953:SF1">
    <property type="entry name" value="IDURONATE 2-SULFATASE"/>
    <property type="match status" value="1"/>
</dbReference>
<name>A0A6C2UVK9_9BACT</name>
<evidence type="ECO:0000259" key="8">
    <source>
        <dbReference type="Pfam" id="PF00884"/>
    </source>
</evidence>
<dbReference type="EMBL" id="CAAHFH010000003">
    <property type="protein sequence ID" value="VGO23147.1"/>
    <property type="molecule type" value="Genomic_DNA"/>
</dbReference>
<dbReference type="Gene3D" id="3.40.720.10">
    <property type="entry name" value="Alkaline Phosphatase, subunit A"/>
    <property type="match status" value="1"/>
</dbReference>
<gene>
    <name evidence="9" type="ORF">SCARR_05252</name>
</gene>
<keyword evidence="6" id="KW-0106">Calcium</keyword>
<feature type="domain" description="Sulfatase N-terminal" evidence="8">
    <location>
        <begin position="22"/>
        <end position="375"/>
    </location>
</feature>
<dbReference type="Proteomes" id="UP000346198">
    <property type="component" value="Unassembled WGS sequence"/>
</dbReference>
<dbReference type="PANTHER" id="PTHR45953">
    <property type="entry name" value="IDURONATE 2-SULFATASE"/>
    <property type="match status" value="1"/>
</dbReference>
<evidence type="ECO:0000313" key="10">
    <source>
        <dbReference type="Proteomes" id="UP000346198"/>
    </source>
</evidence>
<proteinExistence type="inferred from homology"/>
<reference evidence="9 10" key="1">
    <citation type="submission" date="2019-04" db="EMBL/GenBank/DDBJ databases">
        <authorList>
            <person name="Van Vliet M D."/>
        </authorList>
    </citation>
    <scope>NUCLEOTIDE SEQUENCE [LARGE SCALE GENOMIC DNA]</scope>
    <source>
        <strain evidence="9 10">F21</strain>
    </source>
</reference>
<comment type="similarity">
    <text evidence="2">Belongs to the sulfatase family.</text>
</comment>
<dbReference type="InterPro" id="IPR035874">
    <property type="entry name" value="IDS"/>
</dbReference>
<keyword evidence="3" id="KW-0479">Metal-binding</keyword>
<dbReference type="InterPro" id="IPR017850">
    <property type="entry name" value="Alkaline_phosphatase_core_sf"/>
</dbReference>
<organism evidence="9 10">
    <name type="scientific">Pontiella sulfatireligans</name>
    <dbReference type="NCBI Taxonomy" id="2750658"/>
    <lineage>
        <taxon>Bacteria</taxon>
        <taxon>Pseudomonadati</taxon>
        <taxon>Kiritimatiellota</taxon>
        <taxon>Kiritimatiellia</taxon>
        <taxon>Kiritimatiellales</taxon>
        <taxon>Pontiellaceae</taxon>
        <taxon>Pontiella</taxon>
    </lineage>
</organism>
<dbReference type="InterPro" id="IPR024607">
    <property type="entry name" value="Sulfatase_CS"/>
</dbReference>
<dbReference type="InterPro" id="IPR000917">
    <property type="entry name" value="Sulfatase_N"/>
</dbReference>
<comment type="cofactor">
    <cofactor evidence="1">
        <name>Ca(2+)</name>
        <dbReference type="ChEBI" id="CHEBI:29108"/>
    </cofactor>
</comment>
<evidence type="ECO:0000256" key="5">
    <source>
        <dbReference type="ARBA" id="ARBA00022801"/>
    </source>
</evidence>
<evidence type="ECO:0000256" key="2">
    <source>
        <dbReference type="ARBA" id="ARBA00008779"/>
    </source>
</evidence>
<evidence type="ECO:0000256" key="6">
    <source>
        <dbReference type="ARBA" id="ARBA00022837"/>
    </source>
</evidence>
<dbReference type="PROSITE" id="PS00149">
    <property type="entry name" value="SULFATASE_2"/>
    <property type="match status" value="1"/>
</dbReference>